<feature type="region of interest" description="Disordered" evidence="1">
    <location>
        <begin position="493"/>
        <end position="532"/>
    </location>
</feature>
<evidence type="ECO:0000256" key="1">
    <source>
        <dbReference type="SAM" id="MobiDB-lite"/>
    </source>
</evidence>
<reference evidence="3" key="1">
    <citation type="submission" date="2019-06" db="EMBL/GenBank/DDBJ databases">
        <title>Draft genome sequence of the griseofulvin-producing fungus Xylaria cubensis strain G536.</title>
        <authorList>
            <person name="Mead M.E."/>
            <person name="Raja H.A."/>
            <person name="Steenwyk J.L."/>
            <person name="Knowles S.L."/>
            <person name="Oberlies N.H."/>
            <person name="Rokas A."/>
        </authorList>
    </citation>
    <scope>NUCLEOTIDE SEQUENCE [LARGE SCALE GENOMIC DNA]</scope>
    <source>
        <strain evidence="3">G536</strain>
    </source>
</reference>
<dbReference type="STRING" id="2512241.A0A553HMK2"/>
<evidence type="ECO:0000313" key="3">
    <source>
        <dbReference type="Proteomes" id="UP000319160"/>
    </source>
</evidence>
<protein>
    <submittedName>
        <fullName evidence="2">Uncharacterized protein</fullName>
    </submittedName>
</protein>
<accession>A0A553HMK2</accession>
<name>A0A553HMK2_9PEZI</name>
<sequence>MVVASSDDPQARLTDLAANVERLEAAFASDFADWGKLNLPSAAHYFQVSYAEVIDILASISAEERAKDVTEQLQPQLKALFGRCVDLLSESICYAKKVSIALRPVHKLLLSDVRRFNKRHDLNSINGLLDHLVNMSCQLADIRPPAREAWTDDGNDLKPDEEFDAVFQRFRDLDTLFPRKTQDDYELYARESWIILLDACRTLHIPEIRAQPGDHFFDNETRPTYVDYPQASDEALYGQGKRPGILTVKSNLGGPLLEKQEKGIKQAKKREAESVAQSANKRPRNEVGYSMTIVNATADLEDVFRDSQFLTPKDDDIARPGTKRLVTPTCENRKQLLATYRDDLRTIADRLYKRKFKTPLTKAMLPSTAEDRAAWLKTAADEIRESRATVNLYIDGASSPAKAKKLRLAAYTLKLARAIYMIGLLSGTPPASHAEIKTALRDRLDDWILHERAWTVGDQYLLSRAGLTSETLNVLESDIKKRDANIKEWRRMQNELDGNADKNQNDSNDDTKEQQQQQEPSPTDPHGGPVLTKTQIKNANQILSRVLNPRLPSGGDYARDVAEEGRRRRYYTQVAAAKLRGQPIPKWEYKKVVDPFKAGGPPGWEDLPTETYWDRLKYMWILSFWRLYQLKELDP</sequence>
<feature type="compositionally biased region" description="Basic and acidic residues" evidence="1">
    <location>
        <begin position="493"/>
        <end position="513"/>
    </location>
</feature>
<dbReference type="Proteomes" id="UP000319160">
    <property type="component" value="Unassembled WGS sequence"/>
</dbReference>
<dbReference type="OrthoDB" id="4776590at2759"/>
<keyword evidence="3" id="KW-1185">Reference proteome</keyword>
<evidence type="ECO:0000313" key="2">
    <source>
        <dbReference type="EMBL" id="TRX89190.1"/>
    </source>
</evidence>
<organism evidence="2 3">
    <name type="scientific">Xylaria flabelliformis</name>
    <dbReference type="NCBI Taxonomy" id="2512241"/>
    <lineage>
        <taxon>Eukaryota</taxon>
        <taxon>Fungi</taxon>
        <taxon>Dikarya</taxon>
        <taxon>Ascomycota</taxon>
        <taxon>Pezizomycotina</taxon>
        <taxon>Sordariomycetes</taxon>
        <taxon>Xylariomycetidae</taxon>
        <taxon>Xylariales</taxon>
        <taxon>Xylariaceae</taxon>
        <taxon>Xylaria</taxon>
    </lineage>
</organism>
<dbReference type="EMBL" id="VFLP01000071">
    <property type="protein sequence ID" value="TRX89190.1"/>
    <property type="molecule type" value="Genomic_DNA"/>
</dbReference>
<proteinExistence type="predicted"/>
<comment type="caution">
    <text evidence="2">The sequence shown here is derived from an EMBL/GenBank/DDBJ whole genome shotgun (WGS) entry which is preliminary data.</text>
</comment>
<gene>
    <name evidence="2" type="ORF">FHL15_009888</name>
</gene>
<dbReference type="AlphaFoldDB" id="A0A553HMK2"/>